<reference evidence="1 2" key="1">
    <citation type="submission" date="2013-05" db="EMBL/GenBank/DDBJ databases">
        <authorList>
            <person name="Harkins D.M."/>
            <person name="Durkin A.S."/>
            <person name="Brinkac L.M."/>
            <person name="Haft D.H."/>
            <person name="Selengut J.D."/>
            <person name="Sanka R."/>
            <person name="DePew J."/>
            <person name="Purushe J."/>
            <person name="Hartskeerl R.A."/>
            <person name="Ahmed A."/>
            <person name="van der Linden H."/>
            <person name="Goris M.G.A."/>
            <person name="Vinetz J.M."/>
            <person name="Sutton G.G."/>
            <person name="Nierman W.C."/>
            <person name="Fouts D.E."/>
        </authorList>
    </citation>
    <scope>NUCLEOTIDE SEQUENCE [LARGE SCALE GENOMIC DNA]</scope>
    <source>
        <strain evidence="1 2">10</strain>
    </source>
</reference>
<sequence length="48" mass="5520">MFGFGASLAEDRGQKTDAFALLTLDRSCYRSETLRGRERIHYNARILL</sequence>
<comment type="caution">
    <text evidence="1">The sequence shown here is derived from an EMBL/GenBank/DDBJ whole genome shotgun (WGS) entry which is preliminary data.</text>
</comment>
<dbReference type="AlphaFoldDB" id="V6H9R5"/>
<proteinExistence type="predicted"/>
<gene>
    <name evidence="1" type="ORF">LEP1GSC047_0578</name>
</gene>
<dbReference type="EMBL" id="AHMM02000024">
    <property type="protein sequence ID" value="EQA35971.1"/>
    <property type="molecule type" value="Genomic_DNA"/>
</dbReference>
<protein>
    <submittedName>
        <fullName evidence="1">Uncharacterized protein</fullName>
    </submittedName>
</protein>
<dbReference type="STRING" id="1049790.LEP1GSC047_0578"/>
<organism evidence="1 2">
    <name type="scientific">Leptospira inadai serovar Lyme str. 10</name>
    <dbReference type="NCBI Taxonomy" id="1049790"/>
    <lineage>
        <taxon>Bacteria</taxon>
        <taxon>Pseudomonadati</taxon>
        <taxon>Spirochaetota</taxon>
        <taxon>Spirochaetia</taxon>
        <taxon>Leptospirales</taxon>
        <taxon>Leptospiraceae</taxon>
        <taxon>Leptospira</taxon>
    </lineage>
</organism>
<dbReference type="Proteomes" id="UP000018719">
    <property type="component" value="Unassembled WGS sequence"/>
</dbReference>
<evidence type="ECO:0000313" key="1">
    <source>
        <dbReference type="EMBL" id="EQA35971.1"/>
    </source>
</evidence>
<accession>V6H9R5</accession>
<evidence type="ECO:0000313" key="2">
    <source>
        <dbReference type="Proteomes" id="UP000018719"/>
    </source>
</evidence>
<name>V6H9R5_9LEPT</name>